<feature type="transmembrane region" description="Helical" evidence="2">
    <location>
        <begin position="394"/>
        <end position="417"/>
    </location>
</feature>
<feature type="transmembrane region" description="Helical" evidence="2">
    <location>
        <begin position="153"/>
        <end position="173"/>
    </location>
</feature>
<dbReference type="AlphaFoldDB" id="A0A0G0LD18"/>
<feature type="region of interest" description="Disordered" evidence="1">
    <location>
        <begin position="535"/>
        <end position="557"/>
    </location>
</feature>
<evidence type="ECO:0000313" key="3">
    <source>
        <dbReference type="EMBL" id="KKQ50541.1"/>
    </source>
</evidence>
<feature type="transmembrane region" description="Helical" evidence="2">
    <location>
        <begin position="332"/>
        <end position="357"/>
    </location>
</feature>
<keyword evidence="2" id="KW-1133">Transmembrane helix</keyword>
<feature type="transmembrane region" description="Helical" evidence="2">
    <location>
        <begin position="363"/>
        <end position="382"/>
    </location>
</feature>
<feature type="transmembrane region" description="Helical" evidence="2">
    <location>
        <begin position="194"/>
        <end position="225"/>
    </location>
</feature>
<reference evidence="3 4" key="1">
    <citation type="journal article" date="2015" name="Nature">
        <title>rRNA introns, odd ribosomes, and small enigmatic genomes across a large radiation of phyla.</title>
        <authorList>
            <person name="Brown C.T."/>
            <person name="Hug L.A."/>
            <person name="Thomas B.C."/>
            <person name="Sharon I."/>
            <person name="Castelle C.J."/>
            <person name="Singh A."/>
            <person name="Wilkins M.J."/>
            <person name="Williams K.H."/>
            <person name="Banfield J.F."/>
        </authorList>
    </citation>
    <scope>NUCLEOTIDE SEQUENCE [LARGE SCALE GENOMIC DNA]</scope>
</reference>
<comment type="caution">
    <text evidence="3">The sequence shown here is derived from an EMBL/GenBank/DDBJ whole genome shotgun (WGS) entry which is preliminary data.</text>
</comment>
<keyword evidence="2" id="KW-0812">Transmembrane</keyword>
<sequence>MSSRSLFGFLLFLAVTFGLSGSFFVSPAFAQSQPNLFLQKQSAIKNGSGLESWTNEAMSSNMMSLFTGMVGEIPAEIFESSTPTTNVIQNYIPGGAFGTMNNMVAALNTPPASGVEYIAQVRDSFLGKPAYAQGVGFNGLQFLLPLWRGFRNAVYVLTSIIFIAIGIMIMLRVKISPQAVVTVQSAIPQLITTLILVTFSYAIAGLVIDLFNFIQALVVALLFSVKGVPLTDSLFPGWWGSGFPIVSDILNGIGAIFTPENFKFSSLSNPTLRDMQMLTYRAVPGWLSLVMLGGLLGSIVLGFLLGGVGAIFGTGANFVGDMVGRVVGGAAGGLIGGLLVPIVLCIIVAIWLIKLYFGLLKCYVTLIFKIVLAPLEIGMGAFPNAKIGFSSWILDVAANMAVFPVVGIFLVLLNMIIDAVSVSNVGSTGGLFQPAVWTPSLLSAGGISPSIIGAAIGLAGLALISKLPEMVPQFIFMIKPSPWGQAIGEGLSKNMATSLGGAVASSVTGGIREEISDKTTDYVDKKVFMPFDSWRKKRQDQKGKDFQVKNPDVGDLD</sequence>
<gene>
    <name evidence="3" type="ORF">US68_C0004G0023</name>
</gene>
<protein>
    <submittedName>
        <fullName evidence="3">Uncharacterized protein</fullName>
    </submittedName>
</protein>
<organism evidence="3 4">
    <name type="scientific">Candidatus Shapirobacteria bacterium GW2011_GWE1_38_10</name>
    <dbReference type="NCBI Taxonomy" id="1618488"/>
    <lineage>
        <taxon>Bacteria</taxon>
        <taxon>Candidatus Shapironibacteriota</taxon>
    </lineage>
</organism>
<evidence type="ECO:0000313" key="4">
    <source>
        <dbReference type="Proteomes" id="UP000034231"/>
    </source>
</evidence>
<evidence type="ECO:0000256" key="2">
    <source>
        <dbReference type="SAM" id="Phobius"/>
    </source>
</evidence>
<proteinExistence type="predicted"/>
<accession>A0A0G0LD18</accession>
<dbReference type="EMBL" id="LBTX01000004">
    <property type="protein sequence ID" value="KKQ50541.1"/>
    <property type="molecule type" value="Genomic_DNA"/>
</dbReference>
<feature type="transmembrane region" description="Helical" evidence="2">
    <location>
        <begin position="437"/>
        <end position="464"/>
    </location>
</feature>
<name>A0A0G0LD18_9BACT</name>
<keyword evidence="2" id="KW-0472">Membrane</keyword>
<dbReference type="Proteomes" id="UP000034231">
    <property type="component" value="Unassembled WGS sequence"/>
</dbReference>
<evidence type="ECO:0000256" key="1">
    <source>
        <dbReference type="SAM" id="MobiDB-lite"/>
    </source>
</evidence>